<gene>
    <name evidence="2" type="ORF">PPERSA_11229</name>
</gene>
<organism evidence="2 3">
    <name type="scientific">Pseudocohnilembus persalinus</name>
    <name type="common">Ciliate</name>
    <dbReference type="NCBI Taxonomy" id="266149"/>
    <lineage>
        <taxon>Eukaryota</taxon>
        <taxon>Sar</taxon>
        <taxon>Alveolata</taxon>
        <taxon>Ciliophora</taxon>
        <taxon>Intramacronucleata</taxon>
        <taxon>Oligohymenophorea</taxon>
        <taxon>Scuticociliatia</taxon>
        <taxon>Philasterida</taxon>
        <taxon>Pseudocohnilembidae</taxon>
        <taxon>Pseudocohnilembus</taxon>
    </lineage>
</organism>
<protein>
    <submittedName>
        <fullName evidence="2">Uncharacterized protein</fullName>
    </submittedName>
</protein>
<feature type="region of interest" description="Disordered" evidence="1">
    <location>
        <begin position="1"/>
        <end position="37"/>
    </location>
</feature>
<dbReference type="AlphaFoldDB" id="A0A0V0R058"/>
<sequence>MNQLVDYSDSENEQDEKKTQNNQPNKIDLKQNNMQNKPKLIEPDEFFAKFSKKVIENQIKDTNTHNSGFLNKVAQQMQVKNFKEIKRPKTKEEAEYEQEQIVNETVDKIIEKEDEKLDDAPFVNIIKNQNTQKTLNYKRLNPLNLLDDDIEEIMAKKKQKTNIYIEQNEKKRKVPHLNGTIWTGKILQYQEISCFFYVQ</sequence>
<keyword evidence="3" id="KW-1185">Reference proteome</keyword>
<evidence type="ECO:0000256" key="1">
    <source>
        <dbReference type="SAM" id="MobiDB-lite"/>
    </source>
</evidence>
<comment type="caution">
    <text evidence="2">The sequence shown here is derived from an EMBL/GenBank/DDBJ whole genome shotgun (WGS) entry which is preliminary data.</text>
</comment>
<feature type="compositionally biased region" description="Polar residues" evidence="1">
    <location>
        <begin position="20"/>
        <end position="36"/>
    </location>
</feature>
<dbReference type="InParanoid" id="A0A0V0R058"/>
<evidence type="ECO:0000313" key="3">
    <source>
        <dbReference type="Proteomes" id="UP000054937"/>
    </source>
</evidence>
<name>A0A0V0R058_PSEPJ</name>
<reference evidence="2 3" key="1">
    <citation type="journal article" date="2015" name="Sci. Rep.">
        <title>Genome of the facultative scuticociliatosis pathogen Pseudocohnilembus persalinus provides insight into its virulence through horizontal gene transfer.</title>
        <authorList>
            <person name="Xiong J."/>
            <person name="Wang G."/>
            <person name="Cheng J."/>
            <person name="Tian M."/>
            <person name="Pan X."/>
            <person name="Warren A."/>
            <person name="Jiang C."/>
            <person name="Yuan D."/>
            <person name="Miao W."/>
        </authorList>
    </citation>
    <scope>NUCLEOTIDE SEQUENCE [LARGE SCALE GENOMIC DNA]</scope>
    <source>
        <strain evidence="2">36N120E</strain>
    </source>
</reference>
<proteinExistence type="predicted"/>
<dbReference type="Proteomes" id="UP000054937">
    <property type="component" value="Unassembled WGS sequence"/>
</dbReference>
<evidence type="ECO:0000313" key="2">
    <source>
        <dbReference type="EMBL" id="KRX07680.1"/>
    </source>
</evidence>
<dbReference type="EMBL" id="LDAU01000082">
    <property type="protein sequence ID" value="KRX07680.1"/>
    <property type="molecule type" value="Genomic_DNA"/>
</dbReference>
<accession>A0A0V0R058</accession>